<evidence type="ECO:0000313" key="2">
    <source>
        <dbReference type="Proteomes" id="UP001207830"/>
    </source>
</evidence>
<accession>A0ABT3YXF9</accession>
<dbReference type="RefSeq" id="WP_267803787.1">
    <property type="nucleotide sequence ID" value="NZ_JANIGP010000011.1"/>
</dbReference>
<comment type="caution">
    <text evidence="1">The sequence shown here is derived from an EMBL/GenBank/DDBJ whole genome shotgun (WGS) entry which is preliminary data.</text>
</comment>
<reference evidence="1 2" key="1">
    <citation type="submission" date="2022-07" db="EMBL/GenBank/DDBJ databases">
        <title>Characterization of plant growth promoting rhizobacteria (PGPR) for use as bioinoculants in agriculture.</title>
        <authorList>
            <person name="Hassen A.I."/>
            <person name="Pierneef R."/>
        </authorList>
    </citation>
    <scope>NUCLEOTIDE SEQUENCE [LARGE SCALE GENOMIC DNA]</scope>
    <source>
        <strain evidence="1 2">SARCC-3054</strain>
    </source>
</reference>
<keyword evidence="2" id="KW-1185">Reference proteome</keyword>
<feature type="non-terminal residue" evidence="1">
    <location>
        <position position="1"/>
    </location>
</feature>
<dbReference type="Proteomes" id="UP001207830">
    <property type="component" value="Unassembled WGS sequence"/>
</dbReference>
<sequence length="72" mass="8163">SVDGGSVVGDCQLTQYFLIHRHRWQASSHRICVGHKICVHWRSLWEIAGSLYEHGKHRGHRSMADLLLATAS</sequence>
<evidence type="ECO:0000313" key="1">
    <source>
        <dbReference type="EMBL" id="MCY0109873.1"/>
    </source>
</evidence>
<protein>
    <submittedName>
        <fullName evidence="1">Uncharacterized protein</fullName>
    </submittedName>
</protein>
<organism evidence="1 2">
    <name type="scientific">Pseudomonas monsensis</name>
    <dbReference type="NCBI Taxonomy" id="2745509"/>
    <lineage>
        <taxon>Bacteria</taxon>
        <taxon>Pseudomonadati</taxon>
        <taxon>Pseudomonadota</taxon>
        <taxon>Gammaproteobacteria</taxon>
        <taxon>Pseudomonadales</taxon>
        <taxon>Pseudomonadaceae</taxon>
        <taxon>Pseudomonas</taxon>
    </lineage>
</organism>
<gene>
    <name evidence="1" type="ORF">NQF78_16290</name>
</gene>
<name>A0ABT3YXF9_9PSED</name>
<dbReference type="EMBL" id="JANIGP010000011">
    <property type="protein sequence ID" value="MCY0109873.1"/>
    <property type="molecule type" value="Genomic_DNA"/>
</dbReference>
<proteinExistence type="predicted"/>